<dbReference type="InParanoid" id="A0A2R5GS30"/>
<evidence type="ECO:0000256" key="3">
    <source>
        <dbReference type="ARBA" id="ARBA00022737"/>
    </source>
</evidence>
<dbReference type="SUPFAM" id="SSF56024">
    <property type="entry name" value="Phospholipase D/nuclease"/>
    <property type="match status" value="1"/>
</dbReference>
<name>A0A2R5GS30_9STRA</name>
<comment type="caution">
    <text evidence="9">The sequence shown here is derived from an EMBL/GenBank/DDBJ whole genome shotgun (WGS) entry which is preliminary data.</text>
</comment>
<evidence type="ECO:0000256" key="4">
    <source>
        <dbReference type="ARBA" id="ARBA00022801"/>
    </source>
</evidence>
<comment type="catalytic activity">
    <reaction evidence="1">
        <text>a 1,2-diacyl-sn-glycero-3-phosphocholine + H2O = a 1,2-diacyl-sn-glycero-3-phosphate + choline + H(+)</text>
        <dbReference type="Rhea" id="RHEA:14445"/>
        <dbReference type="ChEBI" id="CHEBI:15354"/>
        <dbReference type="ChEBI" id="CHEBI:15377"/>
        <dbReference type="ChEBI" id="CHEBI:15378"/>
        <dbReference type="ChEBI" id="CHEBI:57643"/>
        <dbReference type="ChEBI" id="CHEBI:58608"/>
        <dbReference type="EC" id="3.1.4.4"/>
    </reaction>
</comment>
<dbReference type="SMART" id="SM00155">
    <property type="entry name" value="PLDc"/>
    <property type="match status" value="1"/>
</dbReference>
<keyword evidence="4" id="KW-0378">Hydrolase</keyword>
<dbReference type="GO" id="GO:0009395">
    <property type="term" value="P:phospholipid catabolic process"/>
    <property type="evidence" value="ECO:0007669"/>
    <property type="project" value="TreeGrafter"/>
</dbReference>
<dbReference type="PROSITE" id="PS50035">
    <property type="entry name" value="PLD"/>
    <property type="match status" value="1"/>
</dbReference>
<dbReference type="InterPro" id="IPR015679">
    <property type="entry name" value="PLipase_D_fam"/>
</dbReference>
<feature type="domain" description="PLD phosphodiesterase" evidence="8">
    <location>
        <begin position="835"/>
        <end position="862"/>
    </location>
</feature>
<evidence type="ECO:0000256" key="2">
    <source>
        <dbReference type="ARBA" id="ARBA00012027"/>
    </source>
</evidence>
<protein>
    <recommendedName>
        <fullName evidence="2">phospholipase D</fullName>
        <ecNumber evidence="2">3.1.4.4</ecNumber>
    </recommendedName>
</protein>
<dbReference type="PANTHER" id="PTHR18896:SF76">
    <property type="entry name" value="PHOSPHOLIPASE"/>
    <property type="match status" value="1"/>
</dbReference>
<dbReference type="PANTHER" id="PTHR18896">
    <property type="entry name" value="PHOSPHOLIPASE D"/>
    <property type="match status" value="1"/>
</dbReference>
<feature type="region of interest" description="Disordered" evidence="7">
    <location>
        <begin position="1"/>
        <end position="32"/>
    </location>
</feature>
<dbReference type="Gene3D" id="3.30.870.10">
    <property type="entry name" value="Endonuclease Chain A"/>
    <property type="match status" value="1"/>
</dbReference>
<evidence type="ECO:0000256" key="7">
    <source>
        <dbReference type="SAM" id="MobiDB-lite"/>
    </source>
</evidence>
<feature type="region of interest" description="Disordered" evidence="7">
    <location>
        <begin position="509"/>
        <end position="557"/>
    </location>
</feature>
<keyword evidence="5" id="KW-0442">Lipid degradation</keyword>
<feature type="compositionally biased region" description="Basic and acidic residues" evidence="7">
    <location>
        <begin position="643"/>
        <end position="662"/>
    </location>
</feature>
<reference evidence="9 10" key="1">
    <citation type="submission" date="2017-12" db="EMBL/GenBank/DDBJ databases">
        <title>Sequencing, de novo assembly and annotation of complete genome of a new Thraustochytrid species, strain FCC1311.</title>
        <authorList>
            <person name="Sedici K."/>
            <person name="Godart F."/>
            <person name="Aiese Cigliano R."/>
            <person name="Sanseverino W."/>
            <person name="Barakat M."/>
            <person name="Ortet P."/>
            <person name="Marechal E."/>
            <person name="Cagnac O."/>
            <person name="Amato A."/>
        </authorList>
    </citation>
    <scope>NUCLEOTIDE SEQUENCE [LARGE SCALE GENOMIC DNA]</scope>
</reference>
<organism evidence="9 10">
    <name type="scientific">Hondaea fermentalgiana</name>
    <dbReference type="NCBI Taxonomy" id="2315210"/>
    <lineage>
        <taxon>Eukaryota</taxon>
        <taxon>Sar</taxon>
        <taxon>Stramenopiles</taxon>
        <taxon>Bigyra</taxon>
        <taxon>Labyrinthulomycetes</taxon>
        <taxon>Thraustochytrida</taxon>
        <taxon>Thraustochytriidae</taxon>
        <taxon>Hondaea</taxon>
    </lineage>
</organism>
<sequence length="1013" mass="112788">ARPGLRAARPEEEPDGEQSRQSSTLGAVPLPEVPDFLRRDSMTAENFVIPEPEFTVTETLSKEQSAYGLGSGGEIVYKVWLKFGDMGEWDIFVTRTDLSSLISKLKLNSMLAFRPNLGHRLGRHRSVDRPGSNNMLQQQRRQSERRILIPQFSERGLRTASARPLPMTRSSSTPTPSPAAAASPGPPQPTPVGNSDMSDAGHPPGHRGSDASVPGEKHMLLKLTKLLFVPAVGTASRVRKVKAERRRIVQSIFQSILSNEVVRNVAFVKEFLCISTLTFDSRFGVSLKEGWVRVDVHGRERANEKLQWKGKISCCCCICACAPDPQRAKSCLQPRYRRNRWLWAVVKPSFVAFFDKSPNEIDARAADFVLLYSRGYEINKSYSTTGSHRRIMLVGDSLTVRIKFPVRWQKKVWGKAMRAAFEMTSIGTDAFSGDMASNPENALHAGWSDTHQNQSFAPRRYPHEEPGSEMCKAKFHIDGESYFRAVFEAIEAAESQVFIQGWMLPGNGNFDGDGGNSAPPELRPRHSGSDSSSSRNVGASHRNGGIANGSNVEDLEPGFVKGLNRTLDDVPEDRMSNATLMESDLEEEEDVIPDRNEDASETSQLDEDEEKEEPLPPPPLLANTVVMSHDDASSEDVGNGDVHGGDDWNRDNEPPEKPRADSSNHVFDVGAQAIRSLGLWSGSTPGDKERSIEKAMRNLIEDAERFIYIENQFFISGLDADNIVANRVLDTLFKRIVRAHQAKTPFKVIVVIPLLPGFDGYVQESASIRRVLYYEYRCINRGPNSLFQNLLHKGINPDEHIFFCGLRTWETLGGGAPSSSSKADEILGLRQLATELIYVHSKVLIVDDAKCIIGSGNINDRSLAGNRDTEFAVVIEASAKGSNFVRAFRLALMSEHWGVQDSPLDPLWEMLRSPWRDAHFARLVEIAQTNTKAFEDIFPCLPRNDVRDAADLRRYSDSRYVVVDSSNAIEHFLSTRVKGHIVEFPLHFLSQYELRPGIIEDGTGAILGDEVFI</sequence>
<evidence type="ECO:0000313" key="9">
    <source>
        <dbReference type="EMBL" id="GBG32568.1"/>
    </source>
</evidence>
<proteinExistence type="predicted"/>
<keyword evidence="10" id="KW-1185">Reference proteome</keyword>
<evidence type="ECO:0000256" key="5">
    <source>
        <dbReference type="ARBA" id="ARBA00022963"/>
    </source>
</evidence>
<keyword evidence="6" id="KW-0443">Lipid metabolism</keyword>
<feature type="region of interest" description="Disordered" evidence="7">
    <location>
        <begin position="580"/>
        <end position="664"/>
    </location>
</feature>
<feature type="region of interest" description="Disordered" evidence="7">
    <location>
        <begin position="121"/>
        <end position="213"/>
    </location>
</feature>
<dbReference type="InterPro" id="IPR001736">
    <property type="entry name" value="PLipase_D/transphosphatidylase"/>
</dbReference>
<dbReference type="Proteomes" id="UP000241890">
    <property type="component" value="Unassembled WGS sequence"/>
</dbReference>
<evidence type="ECO:0000256" key="1">
    <source>
        <dbReference type="ARBA" id="ARBA00000798"/>
    </source>
</evidence>
<dbReference type="EC" id="3.1.4.4" evidence="2"/>
<evidence type="ECO:0000259" key="8">
    <source>
        <dbReference type="PROSITE" id="PS50035"/>
    </source>
</evidence>
<keyword evidence="3" id="KW-0677">Repeat</keyword>
<evidence type="ECO:0000256" key="6">
    <source>
        <dbReference type="ARBA" id="ARBA00023098"/>
    </source>
</evidence>
<feature type="non-terminal residue" evidence="9">
    <location>
        <position position="1"/>
    </location>
</feature>
<dbReference type="CDD" id="cd09141">
    <property type="entry name" value="PLDc_vPLD1_2_yPLD_like_2"/>
    <property type="match status" value="1"/>
</dbReference>
<feature type="compositionally biased region" description="Low complexity" evidence="7">
    <location>
        <begin position="164"/>
        <end position="183"/>
    </location>
</feature>
<dbReference type="OrthoDB" id="14911at2759"/>
<feature type="compositionally biased region" description="Polar residues" evidence="7">
    <location>
        <begin position="131"/>
        <end position="140"/>
    </location>
</feature>
<accession>A0A2R5GS30</accession>
<gene>
    <name evidence="9" type="ORF">FCC1311_003141</name>
</gene>
<dbReference type="EMBL" id="BEYU01000125">
    <property type="protein sequence ID" value="GBG32568.1"/>
    <property type="molecule type" value="Genomic_DNA"/>
</dbReference>
<evidence type="ECO:0000313" key="10">
    <source>
        <dbReference type="Proteomes" id="UP000241890"/>
    </source>
</evidence>
<dbReference type="AlphaFoldDB" id="A0A2R5GS30"/>
<dbReference type="GO" id="GO:0004630">
    <property type="term" value="F:phospholipase D activity"/>
    <property type="evidence" value="ECO:0007669"/>
    <property type="project" value="UniProtKB-EC"/>
</dbReference>